<gene>
    <name evidence="7" type="ORF">J3U88_01640</name>
</gene>
<evidence type="ECO:0000259" key="6">
    <source>
        <dbReference type="SMART" id="SM00237"/>
    </source>
</evidence>
<evidence type="ECO:0000313" key="8">
    <source>
        <dbReference type="Proteomes" id="UP000664417"/>
    </source>
</evidence>
<dbReference type="Pfam" id="PF03160">
    <property type="entry name" value="Calx-beta"/>
    <property type="match status" value="1"/>
</dbReference>
<evidence type="ECO:0000313" key="7">
    <source>
        <dbReference type="EMBL" id="MBO1317143.1"/>
    </source>
</evidence>
<evidence type="ECO:0000256" key="1">
    <source>
        <dbReference type="ARBA" id="ARBA00022729"/>
    </source>
</evidence>
<dbReference type="PANTHER" id="PTHR11878:SF65">
    <property type="entry name" value="NA_CA-EXCHANGE PROTEIN, ISOFORM G"/>
    <property type="match status" value="1"/>
</dbReference>
<feature type="signal peptide" evidence="5">
    <location>
        <begin position="1"/>
        <end position="20"/>
    </location>
</feature>
<dbReference type="CDD" id="cd14948">
    <property type="entry name" value="BACON"/>
    <property type="match status" value="3"/>
</dbReference>
<keyword evidence="4" id="KW-0813">Transport</keyword>
<sequence length="1643" mass="176907">MRQLWCFLIAATFAVGGVYAQNCDDNDCTDSEIVLTSSELLVSHEAGDAQFTVTFSNPECRFIVRNLVSWIEAVDGNPGESFFTCTPASGNTITFTVSVAENPNLAERVGLLRVGGRSLTVRQAARPCEYEFTTPPLVTDISDEGDIGVLDATASAGCTADFDIVYLEPDNTGWLTLDRLSTNEPGDAPAAYQLQYTVALSEDAFERNAQIRILDGPDGNPTGVFYAISQEAAICKYTFNTNDFTYDAEGGSGAVTIDTETGCRWNLVGVPDWLTLSQTTGSEVANLTFEVAPATDNQAESATISVVGPDDTEFEGDSFTISRGGCTFSLSQTDITFDSGPGQGAFEVITESACGYEIAGLTPWIEINAGPFAGPREITYSIQPNTSTESRIAKLEINGAFHNITQEGCTYEVSPTQMSFNGEGQGEVNQIEVETGDSCNWSFRSDVDWITANVQQEQSGSGSFRINVAPNRGNTVRTGFIFIGNASVQVTQDTGSVFVFESAQYNAWEREESISVAMLRTGLNNEAVSVSLRVEAGSAEEGADFPAFTTRVTFPPGSIREIVEIPIIEDALPEDNETFRAILFNPDDNATLGSLIETELEILDLQAPTINRVTFEHAFYGERGEGAHFAQGDETAIVVDAQDSDSDGTTIVDRFVNGAQLGDGPLLIPTQNLGERTLEVLVRDIENNTTETTVSYQVVPRPERPELADTAWTARRGEPFTLDLDDAFFYDFNAFGHRGQFGDAPVPLVFNQGRFPVDVYRVGGDAARPETLVVSAPRVVELTVSDNPEDPLRFKSMVPWFSHRLSGGSLLAGDYAFTSVLALNNTGPRRARIRISVRRAGVGEGDRSAMRRATLFELDPGEQRVLDAESEAFISDLVNDHFNQQAVWSADGEGIALLIESDSSYVTAGYATYSGANGDKASTASPARAELFNLSAASNTLIFNNLSGGSGENAALVVVNTSATPTSLQLRFYDDNGFVSSRQTEAVAPWSPLALPLGGGDLARSGFAVVTADAEAATLVGGAFFFNAQREPAMALATPLPEAEGPRQFFMPWVSYNLNGGSGLDGDYAFRSQIVVNNLSETDAATLTFSARRGGGETFSAARTLAPLRQGVYDVAELFGLASGSGLAVTLVSNHALVGVNQATLGGRRNLPDKGVVSSPAQVNAATFLDAGRDLVFGLVNDARRPEIQPAAIIMNLGSEPVTPLLRVFNENGVLDERQLASEIPPGAPFVLLFNEAGGEPIPGQLAYVPVSRDQDFSLSVEGDQFMTGALFLNAPQYLETAMALAPSTTKVKRAVFSKEPRLIQGDSFDVHVDCSPCDALQFSVAGQVLAPEDLGGGNFRFDSNAAGLLDRQRDQRGTGSPGLYDIEVRPVLDGQALNEVTLISLQVDIRLFFPDENFYQALGTPITREDLVSKFIVEIADQPVDLTGISELPNLFSLKLENVERVGDQSLDLDFSQLEILQEVTLRVDDNAVNRNAGIRSIILPQQPLLRTVNVEGADDLESIRFGPRIGEDRLITDFEAIFIKNCAAFHTLDLRHAEFAATPLIQGESCPAFKCLAMPNLRTAMVDGVAEPVALFLDLSDSGFTRFDNAGCELPNSLMEGGIANDFVIINTLNGEGCDQIDVLEDRDIFILQNDDSACPE</sequence>
<dbReference type="GO" id="GO:0007154">
    <property type="term" value="P:cell communication"/>
    <property type="evidence" value="ECO:0007669"/>
    <property type="project" value="InterPro"/>
</dbReference>
<dbReference type="Gene3D" id="2.60.40.10">
    <property type="entry name" value="Immunoglobulins"/>
    <property type="match status" value="3"/>
</dbReference>
<dbReference type="Proteomes" id="UP000664417">
    <property type="component" value="Unassembled WGS sequence"/>
</dbReference>
<dbReference type="SMART" id="SM00237">
    <property type="entry name" value="Calx_beta"/>
    <property type="match status" value="1"/>
</dbReference>
<dbReference type="Gene3D" id="2.60.40.2030">
    <property type="match status" value="1"/>
</dbReference>
<feature type="chain" id="PRO_5035282291" description="Calx-beta domain-containing protein" evidence="5">
    <location>
        <begin position="21"/>
        <end position="1643"/>
    </location>
</feature>
<dbReference type="EMBL" id="JAFREP010000001">
    <property type="protein sequence ID" value="MBO1317143.1"/>
    <property type="molecule type" value="Genomic_DNA"/>
</dbReference>
<dbReference type="Pfam" id="PF19190">
    <property type="entry name" value="BACON_2"/>
    <property type="match status" value="1"/>
</dbReference>
<accession>A0A8J7U2D3</accession>
<dbReference type="SUPFAM" id="SSF141072">
    <property type="entry name" value="CalX-like"/>
    <property type="match status" value="1"/>
</dbReference>
<organism evidence="7 8">
    <name type="scientific">Acanthopleuribacter pedis</name>
    <dbReference type="NCBI Taxonomy" id="442870"/>
    <lineage>
        <taxon>Bacteria</taxon>
        <taxon>Pseudomonadati</taxon>
        <taxon>Acidobacteriota</taxon>
        <taxon>Holophagae</taxon>
        <taxon>Acanthopleuribacterales</taxon>
        <taxon>Acanthopleuribacteraceae</taxon>
        <taxon>Acanthopleuribacter</taxon>
    </lineage>
</organism>
<dbReference type="InterPro" id="IPR003644">
    <property type="entry name" value="Calx_beta"/>
</dbReference>
<reference evidence="7" key="1">
    <citation type="submission" date="2021-03" db="EMBL/GenBank/DDBJ databases">
        <authorList>
            <person name="Wang G."/>
        </authorList>
    </citation>
    <scope>NUCLEOTIDE SEQUENCE</scope>
    <source>
        <strain evidence="7">KCTC 12899</strain>
    </source>
</reference>
<dbReference type="PANTHER" id="PTHR11878">
    <property type="entry name" value="SODIUM/CALCIUM EXCHANGER"/>
    <property type="match status" value="1"/>
</dbReference>
<feature type="domain" description="Calx-beta" evidence="6">
    <location>
        <begin position="485"/>
        <end position="584"/>
    </location>
</feature>
<evidence type="ECO:0000256" key="3">
    <source>
        <dbReference type="ARBA" id="ARBA00022837"/>
    </source>
</evidence>
<dbReference type="InterPro" id="IPR024361">
    <property type="entry name" value="BACON"/>
</dbReference>
<dbReference type="RefSeq" id="WP_207856376.1">
    <property type="nucleotide sequence ID" value="NZ_JAFREP010000001.1"/>
</dbReference>
<keyword evidence="8" id="KW-1185">Reference proteome</keyword>
<dbReference type="InterPro" id="IPR038081">
    <property type="entry name" value="CalX-like_sf"/>
</dbReference>
<comment type="caution">
    <text evidence="7">The sequence shown here is derived from an EMBL/GenBank/DDBJ whole genome shotgun (WGS) entry which is preliminary data.</text>
</comment>
<evidence type="ECO:0000256" key="2">
    <source>
        <dbReference type="ARBA" id="ARBA00022737"/>
    </source>
</evidence>
<dbReference type="InterPro" id="IPR013783">
    <property type="entry name" value="Ig-like_fold"/>
</dbReference>
<evidence type="ECO:0000256" key="4">
    <source>
        <dbReference type="ARBA" id="ARBA00023065"/>
    </source>
</evidence>
<keyword evidence="2" id="KW-0677">Repeat</keyword>
<dbReference type="GO" id="GO:0016020">
    <property type="term" value="C:membrane"/>
    <property type="evidence" value="ECO:0007669"/>
    <property type="project" value="InterPro"/>
</dbReference>
<evidence type="ECO:0000256" key="5">
    <source>
        <dbReference type="SAM" id="SignalP"/>
    </source>
</evidence>
<dbReference type="InterPro" id="IPR051171">
    <property type="entry name" value="CaCA"/>
</dbReference>
<dbReference type="GO" id="GO:0030001">
    <property type="term" value="P:metal ion transport"/>
    <property type="evidence" value="ECO:0007669"/>
    <property type="project" value="TreeGrafter"/>
</dbReference>
<keyword evidence="1 5" id="KW-0732">Signal</keyword>
<name>A0A8J7U2D3_9BACT</name>
<keyword evidence="3" id="KW-0106">Calcium</keyword>
<protein>
    <recommendedName>
        <fullName evidence="6">Calx-beta domain-containing protein</fullName>
    </recommendedName>
</protein>
<proteinExistence type="predicted"/>
<keyword evidence="4" id="KW-0406">Ion transport</keyword>